<dbReference type="GO" id="GO:0048731">
    <property type="term" value="P:system development"/>
    <property type="evidence" value="ECO:0007669"/>
    <property type="project" value="TreeGrafter"/>
</dbReference>
<evidence type="ECO:0000256" key="5">
    <source>
        <dbReference type="SAM" id="MobiDB-lite"/>
    </source>
</evidence>
<keyword evidence="3" id="KW-0804">Transcription</keyword>
<dbReference type="EMBL" id="CAWUPB010000858">
    <property type="protein sequence ID" value="CAK7327761.1"/>
    <property type="molecule type" value="Genomic_DNA"/>
</dbReference>
<dbReference type="InterPro" id="IPR003441">
    <property type="entry name" value="NAC-dom"/>
</dbReference>
<dbReference type="AlphaFoldDB" id="A0AAV1R183"/>
<accession>A0AAV1R183</accession>
<feature type="region of interest" description="Disordered" evidence="5">
    <location>
        <begin position="102"/>
        <end position="124"/>
    </location>
</feature>
<keyword evidence="8" id="KW-1185">Reference proteome</keyword>
<evidence type="ECO:0000256" key="1">
    <source>
        <dbReference type="ARBA" id="ARBA00023015"/>
    </source>
</evidence>
<protein>
    <recommendedName>
        <fullName evidence="6">NAC domain-containing protein</fullName>
    </recommendedName>
</protein>
<dbReference type="SUPFAM" id="SSF101941">
    <property type="entry name" value="NAC domain"/>
    <property type="match status" value="1"/>
</dbReference>
<dbReference type="PANTHER" id="PTHR31719">
    <property type="entry name" value="NAC TRANSCRIPTION FACTOR 56"/>
    <property type="match status" value="1"/>
</dbReference>
<feature type="region of interest" description="Disordered" evidence="5">
    <location>
        <begin position="182"/>
        <end position="215"/>
    </location>
</feature>
<dbReference type="Gene3D" id="2.170.150.80">
    <property type="entry name" value="NAC domain"/>
    <property type="match status" value="1"/>
</dbReference>
<comment type="caution">
    <text evidence="7">The sequence shown here is derived from an EMBL/GenBank/DDBJ whole genome shotgun (WGS) entry which is preliminary data.</text>
</comment>
<proteinExistence type="predicted"/>
<keyword evidence="1" id="KW-0805">Transcription regulation</keyword>
<feature type="domain" description="NAC" evidence="6">
    <location>
        <begin position="26"/>
        <end position="185"/>
    </location>
</feature>
<organism evidence="7 8">
    <name type="scientific">Dovyalis caffra</name>
    <dbReference type="NCBI Taxonomy" id="77055"/>
    <lineage>
        <taxon>Eukaryota</taxon>
        <taxon>Viridiplantae</taxon>
        <taxon>Streptophyta</taxon>
        <taxon>Embryophyta</taxon>
        <taxon>Tracheophyta</taxon>
        <taxon>Spermatophyta</taxon>
        <taxon>Magnoliopsida</taxon>
        <taxon>eudicotyledons</taxon>
        <taxon>Gunneridae</taxon>
        <taxon>Pentapetalae</taxon>
        <taxon>rosids</taxon>
        <taxon>fabids</taxon>
        <taxon>Malpighiales</taxon>
        <taxon>Salicaceae</taxon>
        <taxon>Flacourtieae</taxon>
        <taxon>Dovyalis</taxon>
    </lineage>
</organism>
<dbReference type="PROSITE" id="PS51005">
    <property type="entry name" value="NAC"/>
    <property type="match status" value="1"/>
</dbReference>
<dbReference type="GO" id="GO:0006355">
    <property type="term" value="P:regulation of DNA-templated transcription"/>
    <property type="evidence" value="ECO:0007669"/>
    <property type="project" value="InterPro"/>
</dbReference>
<dbReference type="GO" id="GO:0003677">
    <property type="term" value="F:DNA binding"/>
    <property type="evidence" value="ECO:0007669"/>
    <property type="project" value="UniProtKB-KW"/>
</dbReference>
<keyword evidence="2" id="KW-0238">DNA-binding</keyword>
<evidence type="ECO:0000256" key="2">
    <source>
        <dbReference type="ARBA" id="ARBA00023125"/>
    </source>
</evidence>
<evidence type="ECO:0000313" key="8">
    <source>
        <dbReference type="Proteomes" id="UP001314170"/>
    </source>
</evidence>
<gene>
    <name evidence="7" type="ORF">DCAF_LOCUS5477</name>
</gene>
<keyword evidence="4" id="KW-0539">Nucleus</keyword>
<dbReference type="Proteomes" id="UP001314170">
    <property type="component" value="Unassembled WGS sequence"/>
</dbReference>
<name>A0AAV1R183_9ROSI</name>
<sequence length="361" mass="40941">MAAASMHGVGALDKELSKSTVGVSGIPIGFRFQPSDRDLVIHYLFKKIKGIPLPSDSTVPFCDLYGHQEPWEIWDAFGGIDNEDLLFFTNLKKFSPIPSRNLKKMKQTAPRTHRHVGPSAGTWHDEGRNKRCEWLGIQWLVKMFTYENPKSTTQNGAWMMHEYSLLPNDIVGTPTTTVICRLRKKKPKRKRQLDDEEEGDDDMAKNRKRSKADQLALSTTAVSVSVNPPHSLLPDHGNDAFSPLELEQEAATNNNNDEHLLLDSADDLLCEPEDQLQYYNRLLTDDAYFINVHDKLSTEPPNSDSESINNALGQHQTVCIEEMSLDEDDIHALIQELICEEAPTLLQQKSIYSFNNQFEDF</sequence>
<dbReference type="Pfam" id="PF02365">
    <property type="entry name" value="NAM"/>
    <property type="match status" value="1"/>
</dbReference>
<evidence type="ECO:0000259" key="6">
    <source>
        <dbReference type="PROSITE" id="PS51005"/>
    </source>
</evidence>
<evidence type="ECO:0000256" key="3">
    <source>
        <dbReference type="ARBA" id="ARBA00023163"/>
    </source>
</evidence>
<evidence type="ECO:0000256" key="4">
    <source>
        <dbReference type="ARBA" id="ARBA00023242"/>
    </source>
</evidence>
<evidence type="ECO:0000313" key="7">
    <source>
        <dbReference type="EMBL" id="CAK7327761.1"/>
    </source>
</evidence>
<reference evidence="7 8" key="1">
    <citation type="submission" date="2024-01" db="EMBL/GenBank/DDBJ databases">
        <authorList>
            <person name="Waweru B."/>
        </authorList>
    </citation>
    <scope>NUCLEOTIDE SEQUENCE [LARGE SCALE GENOMIC DNA]</scope>
</reference>
<feature type="compositionally biased region" description="Basic residues" evidence="5">
    <location>
        <begin position="102"/>
        <end position="116"/>
    </location>
</feature>
<dbReference type="PANTHER" id="PTHR31719:SF164">
    <property type="entry name" value="NAC DOMAIN-CONTAINING PROTEIN"/>
    <property type="match status" value="1"/>
</dbReference>
<dbReference type="InterPro" id="IPR036093">
    <property type="entry name" value="NAC_dom_sf"/>
</dbReference>
<feature type="compositionally biased region" description="Basic residues" evidence="5">
    <location>
        <begin position="182"/>
        <end position="191"/>
    </location>
</feature>